<keyword evidence="10" id="KW-1185">Reference proteome</keyword>
<dbReference type="Pfam" id="PF00528">
    <property type="entry name" value="BPD_transp_1"/>
    <property type="match status" value="1"/>
</dbReference>
<proteinExistence type="inferred from homology"/>
<organism evidence="9 10">
    <name type="scientific">Aeromicrobium fastidiosum</name>
    <dbReference type="NCBI Taxonomy" id="52699"/>
    <lineage>
        <taxon>Bacteria</taxon>
        <taxon>Bacillati</taxon>
        <taxon>Actinomycetota</taxon>
        <taxon>Actinomycetes</taxon>
        <taxon>Propionibacteriales</taxon>
        <taxon>Nocardioidaceae</taxon>
        <taxon>Aeromicrobium</taxon>
    </lineage>
</organism>
<dbReference type="PANTHER" id="PTHR43163">
    <property type="entry name" value="DIPEPTIDE TRANSPORT SYSTEM PERMEASE PROTEIN DPPB-RELATED"/>
    <property type="match status" value="1"/>
</dbReference>
<dbReference type="AlphaFoldDB" id="A0A641AIY3"/>
<feature type="domain" description="ABC transmembrane type-1" evidence="8">
    <location>
        <begin position="113"/>
        <end position="320"/>
    </location>
</feature>
<dbReference type="InterPro" id="IPR035906">
    <property type="entry name" value="MetI-like_sf"/>
</dbReference>
<comment type="caution">
    <text evidence="9">The sequence shown here is derived from an EMBL/GenBank/DDBJ whole genome shotgun (WGS) entry which is preliminary data.</text>
</comment>
<evidence type="ECO:0000256" key="3">
    <source>
        <dbReference type="ARBA" id="ARBA00022475"/>
    </source>
</evidence>
<dbReference type="CDD" id="cd06261">
    <property type="entry name" value="TM_PBP2"/>
    <property type="match status" value="1"/>
</dbReference>
<dbReference type="GO" id="GO:0005886">
    <property type="term" value="C:plasma membrane"/>
    <property type="evidence" value="ECO:0007669"/>
    <property type="project" value="UniProtKB-SubCell"/>
</dbReference>
<dbReference type="EMBL" id="SDPP02000006">
    <property type="protein sequence ID" value="KAA1373078.1"/>
    <property type="molecule type" value="Genomic_DNA"/>
</dbReference>
<dbReference type="PANTHER" id="PTHR43163:SF6">
    <property type="entry name" value="DIPEPTIDE TRANSPORT SYSTEM PERMEASE PROTEIN DPPB-RELATED"/>
    <property type="match status" value="1"/>
</dbReference>
<keyword evidence="5 7" id="KW-1133">Transmembrane helix</keyword>
<feature type="transmembrane region" description="Helical" evidence="7">
    <location>
        <begin position="149"/>
        <end position="177"/>
    </location>
</feature>
<evidence type="ECO:0000256" key="1">
    <source>
        <dbReference type="ARBA" id="ARBA00004651"/>
    </source>
</evidence>
<gene>
    <name evidence="9" type="ORF">ESP62_018520</name>
</gene>
<evidence type="ECO:0000256" key="6">
    <source>
        <dbReference type="ARBA" id="ARBA00023136"/>
    </source>
</evidence>
<feature type="transmembrane region" description="Helical" evidence="7">
    <location>
        <begin position="115"/>
        <end position="137"/>
    </location>
</feature>
<sequence>MTGQRTPSDRPEEHCVKTLQFIGKRLVFGIFLLLVVSFLVFSLQAGSKGSLVSTVLGGRPATAAQVAQVRADYHLDDPFWQRYLYWLGDALHFDFGRSIRSQESVFSAILERLPITLELTVLSIVLVVLLGVPLGMVSGIKRGSLTDRVVTSLSIVGLSAPVFATGIFLLYVFGVFLGWFPSFGAGEGFGLDRLKHLVLPSLALAATMVAIVARQTRAVTLDVMNQDYITFARARGLSRRRIMLAYALRNISMPIVTITGLLLIYLIGGTILVEQVFSIEGLGNLMVTSVQSSDIPVVQGISLVFAVFVVIVTLVVDLIGMWIDPRTMYPTEG</sequence>
<dbReference type="InterPro" id="IPR000515">
    <property type="entry name" value="MetI-like"/>
</dbReference>
<dbReference type="Proteomes" id="UP001515100">
    <property type="component" value="Unassembled WGS sequence"/>
</dbReference>
<evidence type="ECO:0000256" key="7">
    <source>
        <dbReference type="RuleBase" id="RU363032"/>
    </source>
</evidence>
<feature type="transmembrane region" description="Helical" evidence="7">
    <location>
        <begin position="197"/>
        <end position="214"/>
    </location>
</feature>
<comment type="similarity">
    <text evidence="7">Belongs to the binding-protein-dependent transport system permease family.</text>
</comment>
<evidence type="ECO:0000256" key="2">
    <source>
        <dbReference type="ARBA" id="ARBA00022448"/>
    </source>
</evidence>
<dbReference type="Pfam" id="PF19300">
    <property type="entry name" value="BPD_transp_1_N"/>
    <property type="match status" value="1"/>
</dbReference>
<comment type="subcellular location">
    <subcellularLocation>
        <location evidence="1 7">Cell membrane</location>
        <topology evidence="1 7">Multi-pass membrane protein</topology>
    </subcellularLocation>
</comment>
<accession>A0A641AIY3</accession>
<dbReference type="InterPro" id="IPR045621">
    <property type="entry name" value="BPD_transp_1_N"/>
</dbReference>
<evidence type="ECO:0000313" key="10">
    <source>
        <dbReference type="Proteomes" id="UP001515100"/>
    </source>
</evidence>
<name>A0A641AIY3_9ACTN</name>
<evidence type="ECO:0000256" key="5">
    <source>
        <dbReference type="ARBA" id="ARBA00022989"/>
    </source>
</evidence>
<evidence type="ECO:0000256" key="4">
    <source>
        <dbReference type="ARBA" id="ARBA00022692"/>
    </source>
</evidence>
<feature type="transmembrane region" description="Helical" evidence="7">
    <location>
        <begin position="251"/>
        <end position="277"/>
    </location>
</feature>
<keyword evidence="6 7" id="KW-0472">Membrane</keyword>
<dbReference type="Gene3D" id="1.10.3720.10">
    <property type="entry name" value="MetI-like"/>
    <property type="match status" value="1"/>
</dbReference>
<protein>
    <submittedName>
        <fullName evidence="9">ABC transporter permease</fullName>
    </submittedName>
</protein>
<evidence type="ECO:0000313" key="9">
    <source>
        <dbReference type="EMBL" id="KAA1373078.1"/>
    </source>
</evidence>
<keyword evidence="2 7" id="KW-0813">Transport</keyword>
<dbReference type="SUPFAM" id="SSF161098">
    <property type="entry name" value="MetI-like"/>
    <property type="match status" value="1"/>
</dbReference>
<keyword evidence="3" id="KW-1003">Cell membrane</keyword>
<keyword evidence="4 7" id="KW-0812">Transmembrane</keyword>
<dbReference type="PROSITE" id="PS50928">
    <property type="entry name" value="ABC_TM1"/>
    <property type="match status" value="1"/>
</dbReference>
<feature type="transmembrane region" description="Helical" evidence="7">
    <location>
        <begin position="26"/>
        <end position="46"/>
    </location>
</feature>
<dbReference type="GO" id="GO:0055085">
    <property type="term" value="P:transmembrane transport"/>
    <property type="evidence" value="ECO:0007669"/>
    <property type="project" value="InterPro"/>
</dbReference>
<reference evidence="9" key="1">
    <citation type="submission" date="2019-09" db="EMBL/GenBank/DDBJ databases">
        <authorList>
            <person name="Li J."/>
        </authorList>
    </citation>
    <scope>NUCLEOTIDE SEQUENCE [LARGE SCALE GENOMIC DNA]</scope>
    <source>
        <strain evidence="9">NRBC 14897</strain>
    </source>
</reference>
<dbReference type="OrthoDB" id="3747763at2"/>
<feature type="transmembrane region" description="Helical" evidence="7">
    <location>
        <begin position="297"/>
        <end position="319"/>
    </location>
</feature>
<evidence type="ECO:0000259" key="8">
    <source>
        <dbReference type="PROSITE" id="PS50928"/>
    </source>
</evidence>